<evidence type="ECO:0000256" key="9">
    <source>
        <dbReference type="ARBA" id="ARBA00022927"/>
    </source>
</evidence>
<dbReference type="InterPro" id="IPR036412">
    <property type="entry name" value="HAD-like_sf"/>
</dbReference>
<keyword evidence="12" id="KW-0811">Translocation</keyword>
<dbReference type="InterPro" id="IPR004274">
    <property type="entry name" value="FCP1_dom"/>
</dbReference>
<evidence type="ECO:0000256" key="7">
    <source>
        <dbReference type="ARBA" id="ARBA00022692"/>
    </source>
</evidence>
<comment type="subcellular location">
    <subcellularLocation>
        <location evidence="2">Mitochondrion inner membrane</location>
        <topology evidence="2">Single-pass membrane protein</topology>
    </subcellularLocation>
</comment>
<evidence type="ECO:0000256" key="10">
    <source>
        <dbReference type="ARBA" id="ARBA00022946"/>
    </source>
</evidence>
<evidence type="ECO:0000256" key="5">
    <source>
        <dbReference type="ARBA" id="ARBA00022448"/>
    </source>
</evidence>
<keyword evidence="13" id="KW-0175">Coiled coil</keyword>
<dbReference type="GO" id="GO:0005743">
    <property type="term" value="C:mitochondrial inner membrane"/>
    <property type="evidence" value="ECO:0007669"/>
    <property type="project" value="UniProtKB-SubCell"/>
</dbReference>
<reference evidence="19 20" key="1">
    <citation type="submission" date="2015-01" db="EMBL/GenBank/DDBJ databases">
        <title>Evolution of Trichinella species and genotypes.</title>
        <authorList>
            <person name="Korhonen P.K."/>
            <person name="Edoardo P."/>
            <person name="Giuseppe L.R."/>
            <person name="Gasser R.B."/>
        </authorList>
    </citation>
    <scope>NUCLEOTIDE SEQUENCE [LARGE SCALE GENOMIC DNA]</scope>
    <source>
        <strain evidence="19">ISS3</strain>
    </source>
</reference>
<dbReference type="InParanoid" id="A0A0V1AYD8"/>
<keyword evidence="11" id="KW-1133">Transmembrane helix</keyword>
<evidence type="ECO:0000256" key="17">
    <source>
        <dbReference type="SAM" id="MobiDB-lite"/>
    </source>
</evidence>
<comment type="function">
    <text evidence="1">Essential component of the TIM23 complex, a complex that mediates the translocation of transit peptide-containing proteins across the mitochondrial inner membrane.</text>
</comment>
<evidence type="ECO:0000256" key="4">
    <source>
        <dbReference type="ARBA" id="ARBA00006788"/>
    </source>
</evidence>
<comment type="similarity">
    <text evidence="3">Belongs to the TIM50 family.</text>
</comment>
<organism evidence="19 20">
    <name type="scientific">Trichinella spiralis</name>
    <name type="common">Trichina worm</name>
    <dbReference type="NCBI Taxonomy" id="6334"/>
    <lineage>
        <taxon>Eukaryota</taxon>
        <taxon>Metazoa</taxon>
        <taxon>Ecdysozoa</taxon>
        <taxon>Nematoda</taxon>
        <taxon>Enoplea</taxon>
        <taxon>Dorylaimia</taxon>
        <taxon>Trichinellida</taxon>
        <taxon>Trichinellidae</taxon>
        <taxon>Trichinella</taxon>
    </lineage>
</organism>
<dbReference type="InterPro" id="IPR011680">
    <property type="entry name" value="FEZ"/>
</dbReference>
<evidence type="ECO:0000256" key="13">
    <source>
        <dbReference type="ARBA" id="ARBA00023054"/>
    </source>
</evidence>
<dbReference type="Proteomes" id="UP000054776">
    <property type="component" value="Unassembled WGS sequence"/>
</dbReference>
<keyword evidence="5" id="KW-0813">Transport</keyword>
<keyword evidence="9" id="KW-0653">Protein transport</keyword>
<comment type="caution">
    <text evidence="19">The sequence shown here is derived from an EMBL/GenBank/DDBJ whole genome shotgun (WGS) entry which is preliminary data.</text>
</comment>
<dbReference type="Pfam" id="PF07763">
    <property type="entry name" value="FEZ"/>
    <property type="match status" value="1"/>
</dbReference>
<evidence type="ECO:0000256" key="6">
    <source>
        <dbReference type="ARBA" id="ARBA00022553"/>
    </source>
</evidence>
<dbReference type="EMBL" id="JYDH01000160">
    <property type="protein sequence ID" value="KRY29800.1"/>
    <property type="molecule type" value="Genomic_DNA"/>
</dbReference>
<dbReference type="Pfam" id="PF03031">
    <property type="entry name" value="NIF"/>
    <property type="match status" value="1"/>
</dbReference>
<dbReference type="STRING" id="6334.A0A0V1AYD8"/>
<evidence type="ECO:0000256" key="14">
    <source>
        <dbReference type="ARBA" id="ARBA00023128"/>
    </source>
</evidence>
<dbReference type="FunFam" id="3.40.50.1000:FF:000019">
    <property type="entry name" value="Mitochondrial import inner membrane translocase subunit TIM50"/>
    <property type="match status" value="1"/>
</dbReference>
<sequence>MKMAEVDVVDVPLATVDEDIEDISASQLEDATGNDISDQLSSCSMNSSHNANNKKQLRTGQFDIDSFQDSFSDSLEDLVSHFDKKISDCLKNFNENTDNIAPVQMRSQDEVMNESQIWWTLTGNFGNILPIDWSRSYTHNLQLSALKLLPKSEEKKKNTNENSDDELGDSLDYHDMVVSSVSPYGSSPQTAEQVIEEIDEIMQQSGISELTGTSDVTMDSVDSMYSPLKPPASMLNSIVADEVDIYSRINEVASIGSNKETSSSDLELQELPYKRLLALQLELETMIQIYNESLVQELALRDELEYEKELKNTFISLLLGIQQKRRQWFNECKRKNSKNGVSVTLPEGYQPQYLTACIPYRENQPVPDNATFQALIKILKAVNEDSPTVPNLLTNYILNAMFYTNSLEENNTKHDNIYRKQLIAEEKFQIVSRQKNKHENVEIKNPKMISRLVAHSKLCPNLSVISARSIFGNFSGTGGGVLHFMSGSSVKNQLGFRLVSHSAWPLFTASKVDFQKEDLVMKEELKRYDETMRKNTKYGLAILGIGCLIAGGVAVAKWGGPVKDDLGFPVVDEFSEMPFLKQRILRTWKQIRLLEKYIKEPSRDILLPDPLKEPYYQPPFTLVIELTGVLVHPDWTYQTGWRFKKRPAVEHFIKQVGFPNFEVVIFTSEPGISAFPIIDSLDPQGLIMYRLFRDATKYVNGHHVKDLSRLNRDLSRVILIDWDPKSFQLQPENVLRLPKWEGSDSDLGLVELASFLKTLAASGIKDVRPVLQYYSSFDNPLEEYRKKRQQLEEEQEKLNDSSKPFTGPKASSFMGRFWQRKSI</sequence>
<feature type="region of interest" description="Disordered" evidence="17">
    <location>
        <begin position="788"/>
        <end position="814"/>
    </location>
</feature>
<name>A0A0V1AYD8_TRISP</name>
<evidence type="ECO:0000259" key="18">
    <source>
        <dbReference type="PROSITE" id="PS50969"/>
    </source>
</evidence>
<dbReference type="PANTHER" id="PTHR12394">
    <property type="entry name" value="ZYGIN"/>
    <property type="match status" value="1"/>
</dbReference>
<dbReference type="SUPFAM" id="SSF56784">
    <property type="entry name" value="HAD-like"/>
    <property type="match status" value="1"/>
</dbReference>
<keyword evidence="7" id="KW-0812">Transmembrane</keyword>
<proteinExistence type="inferred from homology"/>
<accession>A0A0V1AYD8</accession>
<evidence type="ECO:0000256" key="3">
    <source>
        <dbReference type="ARBA" id="ARBA00006344"/>
    </source>
</evidence>
<evidence type="ECO:0000256" key="1">
    <source>
        <dbReference type="ARBA" id="ARBA00002959"/>
    </source>
</evidence>
<evidence type="ECO:0000256" key="16">
    <source>
        <dbReference type="ARBA" id="ARBA00081363"/>
    </source>
</evidence>
<feature type="domain" description="FCP1 homology" evidence="18">
    <location>
        <begin position="615"/>
        <end position="759"/>
    </location>
</feature>
<evidence type="ECO:0000256" key="15">
    <source>
        <dbReference type="ARBA" id="ARBA00023136"/>
    </source>
</evidence>
<keyword evidence="20" id="KW-1185">Reference proteome</keyword>
<feature type="region of interest" description="Disordered" evidence="17">
    <location>
        <begin position="33"/>
        <end position="52"/>
    </location>
</feature>
<evidence type="ECO:0000256" key="8">
    <source>
        <dbReference type="ARBA" id="ARBA00022792"/>
    </source>
</evidence>
<evidence type="ECO:0000256" key="12">
    <source>
        <dbReference type="ARBA" id="ARBA00023010"/>
    </source>
</evidence>
<dbReference type="AlphaFoldDB" id="A0A0V1AYD8"/>
<dbReference type="PROSITE" id="PS50969">
    <property type="entry name" value="FCP1"/>
    <property type="match status" value="1"/>
</dbReference>
<feature type="compositionally biased region" description="Basic and acidic residues" evidence="17">
    <location>
        <begin position="788"/>
        <end position="800"/>
    </location>
</feature>
<dbReference type="GO" id="GO:0015031">
    <property type="term" value="P:protein transport"/>
    <property type="evidence" value="ECO:0007669"/>
    <property type="project" value="UniProtKB-KW"/>
</dbReference>
<keyword evidence="14" id="KW-0496">Mitochondrion</keyword>
<keyword evidence="8" id="KW-0999">Mitochondrion inner membrane</keyword>
<comment type="similarity">
    <text evidence="4">Belongs to the zygin family.</text>
</comment>
<dbReference type="GO" id="GO:0030424">
    <property type="term" value="C:axon"/>
    <property type="evidence" value="ECO:0007669"/>
    <property type="project" value="TreeGrafter"/>
</dbReference>
<evidence type="ECO:0000256" key="2">
    <source>
        <dbReference type="ARBA" id="ARBA00004434"/>
    </source>
</evidence>
<keyword evidence="10" id="KW-0809">Transit peptide</keyword>
<dbReference type="SMART" id="SM00577">
    <property type="entry name" value="CPDc"/>
    <property type="match status" value="1"/>
</dbReference>
<dbReference type="Gene3D" id="3.40.50.1000">
    <property type="entry name" value="HAD superfamily/HAD-like"/>
    <property type="match status" value="1"/>
</dbReference>
<dbReference type="CDD" id="cd07521">
    <property type="entry name" value="HAD_FCP1-like"/>
    <property type="match status" value="1"/>
</dbReference>
<evidence type="ECO:0000256" key="11">
    <source>
        <dbReference type="ARBA" id="ARBA00022989"/>
    </source>
</evidence>
<dbReference type="PANTHER" id="PTHR12394:SF12">
    <property type="entry name" value="LD08195P"/>
    <property type="match status" value="1"/>
</dbReference>
<gene>
    <name evidence="19" type="primary">Fez2</name>
    <name evidence="19" type="ORF">T01_11181</name>
</gene>
<dbReference type="InterPro" id="IPR023214">
    <property type="entry name" value="HAD_sf"/>
</dbReference>
<evidence type="ECO:0000313" key="20">
    <source>
        <dbReference type="Proteomes" id="UP000054776"/>
    </source>
</evidence>
<keyword evidence="6" id="KW-0597">Phosphoprotein</keyword>
<dbReference type="OrthoDB" id="287041at2759"/>
<protein>
    <recommendedName>
        <fullName evidence="16">Small C-terminal domain Phosphatase protein 4</fullName>
    </recommendedName>
</protein>
<evidence type="ECO:0000313" key="19">
    <source>
        <dbReference type="EMBL" id="KRY29800.1"/>
    </source>
</evidence>
<keyword evidence="15" id="KW-0472">Membrane</keyword>